<sequence>MGTDHTWFYELFEVQEIMNFILAYSIFVALVFIIWLVFVAKMYRKLDK</sequence>
<feature type="transmembrane region" description="Helical" evidence="1">
    <location>
        <begin position="20"/>
        <end position="40"/>
    </location>
</feature>
<evidence type="ECO:0000313" key="3">
    <source>
        <dbReference type="Proteomes" id="UP000050280"/>
    </source>
</evidence>
<evidence type="ECO:0000256" key="1">
    <source>
        <dbReference type="SAM" id="Phobius"/>
    </source>
</evidence>
<dbReference type="Proteomes" id="UP000050280">
    <property type="component" value="Unassembled WGS sequence"/>
</dbReference>
<organism evidence="2 3">
    <name type="scientific">Croceitalea dokdonensis DOKDO 023</name>
    <dbReference type="NCBI Taxonomy" id="1300341"/>
    <lineage>
        <taxon>Bacteria</taxon>
        <taxon>Pseudomonadati</taxon>
        <taxon>Bacteroidota</taxon>
        <taxon>Flavobacteriia</taxon>
        <taxon>Flavobacteriales</taxon>
        <taxon>Flavobacteriaceae</taxon>
        <taxon>Croceitalea</taxon>
    </lineage>
</organism>
<keyword evidence="3" id="KW-1185">Reference proteome</keyword>
<dbReference type="EMBL" id="LDJX01000005">
    <property type="protein sequence ID" value="KPM31495.1"/>
    <property type="molecule type" value="Genomic_DNA"/>
</dbReference>
<accession>A0A0P7AUJ6</accession>
<protein>
    <submittedName>
        <fullName evidence="2">Uncharacterized protein</fullName>
    </submittedName>
</protein>
<dbReference type="AlphaFoldDB" id="A0A0P7AUJ6"/>
<comment type="caution">
    <text evidence="2">The sequence shown here is derived from an EMBL/GenBank/DDBJ whole genome shotgun (WGS) entry which is preliminary data.</text>
</comment>
<reference evidence="2 3" key="1">
    <citation type="submission" date="2015-09" db="EMBL/GenBank/DDBJ databases">
        <title>Genome sequence of the marine flavobacterium Croceitalea dokdonensis DOKDO 023 that contains proton- and sodium-pumping rhodopsins.</title>
        <authorList>
            <person name="Kwon S.-K."/>
            <person name="Lee H.K."/>
            <person name="Kwak M.-J."/>
            <person name="Kim J.F."/>
        </authorList>
    </citation>
    <scope>NUCLEOTIDE SEQUENCE [LARGE SCALE GENOMIC DNA]</scope>
    <source>
        <strain evidence="2 3">DOKDO 023</strain>
    </source>
</reference>
<name>A0A0P7AUJ6_9FLAO</name>
<evidence type="ECO:0000313" key="2">
    <source>
        <dbReference type="EMBL" id="KPM31495.1"/>
    </source>
</evidence>
<proteinExistence type="predicted"/>
<keyword evidence="1" id="KW-0812">Transmembrane</keyword>
<keyword evidence="1" id="KW-1133">Transmembrane helix</keyword>
<gene>
    <name evidence="2" type="ORF">I595_2762</name>
</gene>
<keyword evidence="1" id="KW-0472">Membrane</keyword>